<organism evidence="1 2">
    <name type="scientific">Aspergillus caelatus</name>
    <dbReference type="NCBI Taxonomy" id="61420"/>
    <lineage>
        <taxon>Eukaryota</taxon>
        <taxon>Fungi</taxon>
        <taxon>Dikarya</taxon>
        <taxon>Ascomycota</taxon>
        <taxon>Pezizomycotina</taxon>
        <taxon>Eurotiomycetes</taxon>
        <taxon>Eurotiomycetidae</taxon>
        <taxon>Eurotiales</taxon>
        <taxon>Aspergillaceae</taxon>
        <taxon>Aspergillus</taxon>
        <taxon>Aspergillus subgen. Circumdati</taxon>
    </lineage>
</organism>
<evidence type="ECO:0000313" key="2">
    <source>
        <dbReference type="Proteomes" id="UP000326268"/>
    </source>
</evidence>
<gene>
    <name evidence="1" type="ORF">BDV27DRAFT_141313</name>
</gene>
<dbReference type="GeneID" id="43654242"/>
<protein>
    <submittedName>
        <fullName evidence="1">Uncharacterized protein</fullName>
    </submittedName>
</protein>
<dbReference type="RefSeq" id="XP_031932366.1">
    <property type="nucleotide sequence ID" value="XM_032069796.1"/>
</dbReference>
<sequence>MAFLRLFKRQKYHNCLVQARPHPFARDYFKIEMDIPRQEQRGKHKRVSLLTVVSACVKLLRDPSSSQKLPALNPERKCGRVHFRVRGTTIDEALENLRQYLVEVQYHFQGSFKMHEGFVSMPLKCRRTTHSPTMFVMRWCEGGRNRFLIWPMIIEVPSLKDSLDGALSKERIAKLQHFMTTVRNLPLIILYITSFSPTYNLPNDTPMLNKKSNMQSTPKITHFYFRIPYNEVNNSAKIISSSLKQLLADDTTKCLSTPSKKPGSWTVCYSITTFEVNISKRLQELEHYLHVMQTQLEMATNPARYTFPLKYQYRSNRVGSCLMEWYDAGPSAMTRNTPPKLFYIVD</sequence>
<proteinExistence type="predicted"/>
<reference evidence="1 2" key="1">
    <citation type="submission" date="2019-04" db="EMBL/GenBank/DDBJ databases">
        <title>Friends and foes A comparative genomics studyof 23 Aspergillus species from section Flavi.</title>
        <authorList>
            <consortium name="DOE Joint Genome Institute"/>
            <person name="Kjaerbolling I."/>
            <person name="Vesth T."/>
            <person name="Frisvad J.C."/>
            <person name="Nybo J.L."/>
            <person name="Theobald S."/>
            <person name="Kildgaard S."/>
            <person name="Isbrandt T."/>
            <person name="Kuo A."/>
            <person name="Sato A."/>
            <person name="Lyhne E.K."/>
            <person name="Kogle M.E."/>
            <person name="Wiebenga A."/>
            <person name="Kun R.S."/>
            <person name="Lubbers R.J."/>
            <person name="Makela M.R."/>
            <person name="Barry K."/>
            <person name="Chovatia M."/>
            <person name="Clum A."/>
            <person name="Daum C."/>
            <person name="Haridas S."/>
            <person name="He G."/>
            <person name="LaButti K."/>
            <person name="Lipzen A."/>
            <person name="Mondo S."/>
            <person name="Riley R."/>
            <person name="Salamov A."/>
            <person name="Simmons B.A."/>
            <person name="Magnuson J.K."/>
            <person name="Henrissat B."/>
            <person name="Mortensen U.H."/>
            <person name="Larsen T.O."/>
            <person name="Devries R.P."/>
            <person name="Grigoriev I.V."/>
            <person name="Machida M."/>
            <person name="Baker S.E."/>
            <person name="Andersen M.R."/>
        </authorList>
    </citation>
    <scope>NUCLEOTIDE SEQUENCE [LARGE SCALE GENOMIC DNA]</scope>
    <source>
        <strain evidence="1 2">CBS 763.97</strain>
    </source>
</reference>
<dbReference type="OrthoDB" id="4504777at2759"/>
<dbReference type="EMBL" id="ML737575">
    <property type="protein sequence ID" value="KAE8369285.1"/>
    <property type="molecule type" value="Genomic_DNA"/>
</dbReference>
<accession>A0A5N7AHQ4</accession>
<dbReference type="AlphaFoldDB" id="A0A5N7AHQ4"/>
<evidence type="ECO:0000313" key="1">
    <source>
        <dbReference type="EMBL" id="KAE8369285.1"/>
    </source>
</evidence>
<keyword evidence="2" id="KW-1185">Reference proteome</keyword>
<name>A0A5N7AHQ4_9EURO</name>
<dbReference type="Proteomes" id="UP000326268">
    <property type="component" value="Unassembled WGS sequence"/>
</dbReference>